<feature type="chain" id="PRO_5020760452" evidence="1">
    <location>
        <begin position="22"/>
        <end position="405"/>
    </location>
</feature>
<dbReference type="InterPro" id="IPR013783">
    <property type="entry name" value="Ig-like_fold"/>
</dbReference>
<dbReference type="EMBL" id="SSMC01000002">
    <property type="protein sequence ID" value="THD67594.1"/>
    <property type="molecule type" value="Genomic_DNA"/>
</dbReference>
<name>A0A4S3LZQ9_9FLAO</name>
<keyword evidence="1" id="KW-0732">Signal</keyword>
<dbReference type="RefSeq" id="WP_136335799.1">
    <property type="nucleotide sequence ID" value="NZ_QXMP01000005.1"/>
</dbReference>
<dbReference type="OrthoDB" id="980944at2"/>
<keyword evidence="3" id="KW-1185">Reference proteome</keyword>
<dbReference type="Gene3D" id="2.60.40.10">
    <property type="entry name" value="Immunoglobulins"/>
    <property type="match status" value="1"/>
</dbReference>
<dbReference type="Proteomes" id="UP000305939">
    <property type="component" value="Unassembled WGS sequence"/>
</dbReference>
<evidence type="ECO:0000256" key="1">
    <source>
        <dbReference type="SAM" id="SignalP"/>
    </source>
</evidence>
<gene>
    <name evidence="2" type="ORF">E7Z59_08000</name>
</gene>
<evidence type="ECO:0000313" key="3">
    <source>
        <dbReference type="Proteomes" id="UP000305939"/>
    </source>
</evidence>
<evidence type="ECO:0000313" key="2">
    <source>
        <dbReference type="EMBL" id="THD67594.1"/>
    </source>
</evidence>
<protein>
    <submittedName>
        <fullName evidence="2">Uncharacterized protein</fullName>
    </submittedName>
</protein>
<sequence length="405" mass="45390">MMKTYLILMSCLLFLMIPGTDQTEFHTPDTNSREEINAGDDLKLVFENIEADSRLMVSSAYAKTILSPVLEGGKYVFEFPHFISHKAGMLSWRLFNSSADQFGEVYISPGEKPEYIENYLGPRSIQAGGTDYSMLVSIPTDSFDNPLMDGVKVEISEFFNDVLKKEELVMNHMLVWKRVISKRQTGSIFIASSVDSVHSKEMISEVYPSLPTDFNIEIQRVHTYADGNQVTEIKTSTIRDAFENIVSDGTSVEFLIADSDNNLRKTYGNTIDGVARAQLLHPEKPDSWVISARIPGMALSNKVEITYDPVIKDFEVRADPDHKKIRVGPLTSFLGQFVPDGTEVLLEVGDNDGSLYYKYRLPSKAGMVTFKIPEDLSLSDSYIFTIKSLGVTKIFSLKPNAANHQ</sequence>
<organism evidence="2 3">
    <name type="scientific">Robertkochia marina</name>
    <dbReference type="NCBI Taxonomy" id="1227945"/>
    <lineage>
        <taxon>Bacteria</taxon>
        <taxon>Pseudomonadati</taxon>
        <taxon>Bacteroidota</taxon>
        <taxon>Flavobacteriia</taxon>
        <taxon>Flavobacteriales</taxon>
        <taxon>Flavobacteriaceae</taxon>
        <taxon>Robertkochia</taxon>
    </lineage>
</organism>
<dbReference type="AlphaFoldDB" id="A0A4S3LZQ9"/>
<comment type="caution">
    <text evidence="2">The sequence shown here is derived from an EMBL/GenBank/DDBJ whole genome shotgun (WGS) entry which is preliminary data.</text>
</comment>
<reference evidence="2 3" key="1">
    <citation type="submission" date="2019-04" db="EMBL/GenBank/DDBJ databases">
        <title>Draft genome sequence of Robertkochia marina CC-AMO-30D.</title>
        <authorList>
            <person name="Hameed A."/>
            <person name="Lin S.-Y."/>
            <person name="Shahina M."/>
            <person name="Lai W.-A."/>
            <person name="Young C.-C."/>
        </authorList>
    </citation>
    <scope>NUCLEOTIDE SEQUENCE [LARGE SCALE GENOMIC DNA]</scope>
    <source>
        <strain evidence="2 3">CC-AMO-30D</strain>
    </source>
</reference>
<proteinExistence type="predicted"/>
<accession>A0A4S3LZQ9</accession>
<feature type="signal peptide" evidence="1">
    <location>
        <begin position="1"/>
        <end position="21"/>
    </location>
</feature>